<organismHost>
    <name type="scientific">Bos taurus</name>
    <name type="common">Bovine</name>
    <dbReference type="NCBI Taxonomy" id="9913"/>
</organismHost>
<sequence length="1932" mass="217230">MNLQRLSLAIYLTATCSWCYETCMRKTALFHDNQLGHAEDNQDSVASLPYKYLQVVNKRERSRLLATFNWTSIAEGVRNDFIRICDINGTYLYNYTIAVSMIIDSTEELPTVTPITTYEPSTYNYTFDNSTVSTTEELKVTPSPTPYATVTTPLPTSSVPYDQRSNNNVSTISIQILSKILGVNETELTNYLITHKNATVDNNTTNNNITVNNTTVNDETSDNNTLHGNIGFLEINNCYNISVSNASFRITLVNDTSEEIVLMLTGTSSSDTFISSTNITECLKTLINNTSNISDVSITQNMNVTSNCDKCSMNLMTSVIPVVNEFNNTLKKIGVKDDDKNNTVYNYYNCKLTTDSTCDELINLDEVINNITLTNIISSSVSTTNSRKRRDLNGEFEFSTSKELDCLYESYGVSDDVSHCFSSPRRRRSDDKQEYTEMKLLDHAKKDLRIDSVIPRGTTHFQVGASGASGGVVGDSSPFQNVKSRASLLAEKIMPRVPTTATEEQLYATINRQAKLPAGVKSTPFTEALVSTINQKLSSVKEVTYASLNLPGSSGYVHRPSDSVIYSTIRRTRLPSDSDSDFEDIQTVVKEYNERYGRRVSRTQSSSSESDFEDIDTVVTEYKQKYGGAASRVRTSSSSSSDFEDIDEVVAEYRQKYGNAMTKGRGSPKPDPLYSTVKKTPKSIASGVDIVSKQSDYSLLPGVNTGSSIVTPLTRRGATRRPKHPSLTSRKDDLPPLPPNPPPRRQLPRGDDDYSRPQVPQRDYSPPPLPPRGPPPLPPKPAGQVPTRDQQDNNNKGFSKFVSPRRCRRSTSGVVCGMIQSRPNDDTYSLLQRPKIEPEYAEVGNGLPKNNVPVIGNRHSKKYTSTMSKISTKFDKSMAFGTAMLLTGQQAINQQARSTALIRKDQMSKDEKIFEAVTMTLSTIGSTLTTAGMIAPPLMIAGIGISLISGIIDTAKDIYYLFSGQEKPVDPVIKFFNTYAGLVSDSSKMGVRKCLTPGEDTLIYIAYKNDSSFKQNTEAMALYFLDVIDSEILYLNTSNLVLEYQLKVACPIGTLRSVDVDITAYTILYDTSDNIKKYKFVRMATLLSKHPVIRLTCGLAATLVIKPYEVPISDMQLLKMATPGEPESTRSIPSDVCDKYPLKKFYLLAGGCPYDTSQTFIVHTTCSILLRTATWDQFRNRWVLQNPFRQEGTYKQLFTFSKYDFNDTIIDPNGVADHASFCTNRSSNQCFWSEPMILEDVSSCSSRTRKIYVKLGIFNAEGFNSFVLNCPTGSTPTYIKDKNADSNNVIIELPVGDYGTAKLYSATKPSRIAVFCTHNYDKRFKSDIIVLIFNSISGIPFSSIYTGSVNGRNRLFTTLSRGMPYRSMYCDNRRPGCYYAGIPFNKESVESDLHYGPEIMLKETYDANSIDPRVITKSKTHFPTPISVKFTVDNLGNGYNKPENFWKDAKSKKRTYSAIAVKILPCTVRNKNVDFGYNYGHIISNMVYAQSTSQDYGDGTNYTFKSVNRSDHECESILDLKAKEVTVMCPAFSIPRNISAYEGLCFSVATSKDHCASNKEWLKSYGYGKADATKQRACFHHWNYVTTSLDYYCSYEDIWKSDWPDYDPCKSYIHIEYRDIWIESKVLQQPPYTFEFTHDDSNEYVNKEISNKLNDLYNEYKNIMEYSDGSLPASINRLAKSLTSEGREIASVNIDGNLLDIAYQADKEKMADIQNKINDITRDLFIHTLSDKDIKDIIESEEGKRCCIIDVKNNRVEKYYPTDNYLCGTLDDYIYTSVEYNKSYVLVNDTYMSYDYLESSGVVVLSCYEMTIISLDTKDAKDAIEDEIVASAVAEALNDMFKEFDKNVSAIIIKEEDNYLNSSPNIYHIIYIIGGTILILLVIILILAIYIARNKYRTRKYKIMKDNDTMSIKSEHHNSLETVSMEIMDNRY</sequence>
<organism evidence="5">
    <name type="scientific">Cowpox virus</name>
    <name type="common">CPV</name>
    <dbReference type="NCBI Taxonomy" id="10243"/>
    <lineage>
        <taxon>Viruses</taxon>
        <taxon>Varidnaviria</taxon>
        <taxon>Bamfordvirae</taxon>
        <taxon>Nucleocytoviricota</taxon>
        <taxon>Pokkesviricetes</taxon>
        <taxon>Chitovirales</taxon>
        <taxon>Poxviridae</taxon>
        <taxon>Chordopoxvirinae</taxon>
        <taxon>Orthopoxvirus</taxon>
        <taxon>Orthopoxvirus cowpox</taxon>
    </lineage>
</organism>
<keyword evidence="2" id="KW-1133">Transmembrane helix</keyword>
<feature type="region of interest" description="Disordered" evidence="1">
    <location>
        <begin position="698"/>
        <end position="809"/>
    </location>
</feature>
<evidence type="ECO:0000256" key="2">
    <source>
        <dbReference type="SAM" id="Phobius"/>
    </source>
</evidence>
<feature type="transmembrane region" description="Helical" evidence="2">
    <location>
        <begin position="1869"/>
        <end position="1892"/>
    </location>
</feature>
<organismHost>
    <name type="scientific">Mus musculus</name>
    <name type="common">Mouse</name>
    <dbReference type="NCBI Taxonomy" id="10090"/>
</organismHost>
<gene>
    <name evidence="5" type="primary">CPXV219</name>
</gene>
<organismHost>
    <name type="scientific">Myodes glareolus</name>
    <name type="common">Bank vole</name>
    <name type="synonym">Clethrionomys glareolus</name>
    <dbReference type="NCBI Taxonomy" id="447135"/>
</organismHost>
<dbReference type="Pfam" id="PF04395">
    <property type="entry name" value="Poxvirus_B22R"/>
    <property type="match status" value="1"/>
</dbReference>
<dbReference type="InterPro" id="IPR025128">
    <property type="entry name" value="Poxvirus_B22R_C_dom"/>
</dbReference>
<protein>
    <submittedName>
        <fullName evidence="5">CPXV219 protein</fullName>
    </submittedName>
</protein>
<feature type="compositionally biased region" description="Pro residues" evidence="1">
    <location>
        <begin position="765"/>
        <end position="781"/>
    </location>
</feature>
<organismHost>
    <name type="scientific">Apodemus sylvaticus</name>
    <name type="common">European woodmouse</name>
    <dbReference type="NCBI Taxonomy" id="10129"/>
</organismHost>
<evidence type="ECO:0000259" key="3">
    <source>
        <dbReference type="Pfam" id="PF13168"/>
    </source>
</evidence>
<feature type="domain" description="Poxvirus B22R protein C-terminal" evidence="3">
    <location>
        <begin position="911"/>
        <end position="1103"/>
    </location>
</feature>
<name>A0A212PNA4_COWPX</name>
<feature type="region of interest" description="Disordered" evidence="1">
    <location>
        <begin position="139"/>
        <end position="162"/>
    </location>
</feature>
<feature type="compositionally biased region" description="Pro residues" evidence="1">
    <location>
        <begin position="735"/>
        <end position="745"/>
    </location>
</feature>
<organismHost>
    <name type="scientific">Loxodonta africana</name>
    <name type="common">African elephant</name>
    <dbReference type="NCBI Taxonomy" id="9785"/>
</organismHost>
<accession>A0A212PNA4</accession>
<dbReference type="InterPro" id="IPR007490">
    <property type="entry name" value="Poxvirus_B22"/>
</dbReference>
<dbReference type="Pfam" id="PF13168">
    <property type="entry name" value="Poxvirus_B22R_C"/>
    <property type="match status" value="1"/>
</dbReference>
<feature type="region of interest" description="Disordered" evidence="1">
    <location>
        <begin position="659"/>
        <end position="678"/>
    </location>
</feature>
<evidence type="ECO:0000256" key="1">
    <source>
        <dbReference type="SAM" id="MobiDB-lite"/>
    </source>
</evidence>
<dbReference type="InterPro" id="IPR025133">
    <property type="entry name" value="Poxvirus_B22R_N_dom"/>
</dbReference>
<dbReference type="EMBL" id="LT896730">
    <property type="protein sequence ID" value="SNB48393.1"/>
    <property type="molecule type" value="Genomic_DNA"/>
</dbReference>
<keyword evidence="2" id="KW-0472">Membrane</keyword>
<organismHost>
    <name type="scientific">Microtus agrestis</name>
    <name type="common">Short-tailed field vole</name>
    <dbReference type="NCBI Taxonomy" id="29092"/>
</organismHost>
<dbReference type="Proteomes" id="UP000269688">
    <property type="component" value="Segment"/>
</dbReference>
<reference evidence="5" key="1">
    <citation type="submission" date="2017-06" db="EMBL/GenBank/DDBJ databases">
        <authorList>
            <person name="Kim H.J."/>
            <person name="Triplett B.A."/>
        </authorList>
    </citation>
    <scope>NUCLEOTIDE SEQUENCE</scope>
    <source>
        <strain evidence="5">Ger/2010/Racoon</strain>
    </source>
</reference>
<feature type="compositionally biased region" description="Low complexity" evidence="1">
    <location>
        <begin position="149"/>
        <end position="160"/>
    </location>
</feature>
<evidence type="ECO:0000313" key="5">
    <source>
        <dbReference type="EMBL" id="SNB48393.1"/>
    </source>
</evidence>
<organismHost>
    <name type="scientific">Homo sapiens</name>
    <name type="common">Human</name>
    <dbReference type="NCBI Taxonomy" id="9606"/>
</organismHost>
<proteinExistence type="predicted"/>
<dbReference type="Pfam" id="PF13169">
    <property type="entry name" value="Poxvirus_B22R_N"/>
    <property type="match status" value="1"/>
</dbReference>
<keyword evidence="2" id="KW-0812">Transmembrane</keyword>
<organismHost>
    <name type="scientific">Felis catus</name>
    <name type="common">Cat</name>
    <name type="synonym">Felis silvestris catus</name>
    <dbReference type="NCBI Taxonomy" id="9685"/>
</organismHost>
<feature type="domain" description="Poxvirus B22R protein N-terminal" evidence="4">
    <location>
        <begin position="21"/>
        <end position="105"/>
    </location>
</feature>
<evidence type="ECO:0000259" key="4">
    <source>
        <dbReference type="Pfam" id="PF13169"/>
    </source>
</evidence>